<dbReference type="InterPro" id="IPR002591">
    <property type="entry name" value="Phosphodiest/P_Trfase"/>
</dbReference>
<feature type="transmembrane region" description="Helical" evidence="1">
    <location>
        <begin position="134"/>
        <end position="154"/>
    </location>
</feature>
<dbReference type="InterPro" id="IPR017850">
    <property type="entry name" value="Alkaline_phosphatase_core_sf"/>
</dbReference>
<accession>A0A419EV62</accession>
<evidence type="ECO:0000256" key="1">
    <source>
        <dbReference type="SAM" id="Phobius"/>
    </source>
</evidence>
<dbReference type="EMBL" id="QZKI01000093">
    <property type="protein sequence ID" value="RJP68187.1"/>
    <property type="molecule type" value="Genomic_DNA"/>
</dbReference>
<keyword evidence="1" id="KW-0472">Membrane</keyword>
<evidence type="ECO:0000313" key="3">
    <source>
        <dbReference type="Proteomes" id="UP000285961"/>
    </source>
</evidence>
<feature type="transmembrane region" description="Helical" evidence="1">
    <location>
        <begin position="56"/>
        <end position="81"/>
    </location>
</feature>
<feature type="transmembrane region" description="Helical" evidence="1">
    <location>
        <begin position="20"/>
        <end position="44"/>
    </location>
</feature>
<comment type="caution">
    <text evidence="2">The sequence shown here is derived from an EMBL/GenBank/DDBJ whole genome shotgun (WGS) entry which is preliminary data.</text>
</comment>
<gene>
    <name evidence="2" type="ORF">C4532_12980</name>
</gene>
<reference evidence="2 3" key="1">
    <citation type="journal article" date="2017" name="ISME J.">
        <title>Energy and carbon metabolisms in a deep terrestrial subsurface fluid microbial community.</title>
        <authorList>
            <person name="Momper L."/>
            <person name="Jungbluth S.P."/>
            <person name="Lee M.D."/>
            <person name="Amend J.P."/>
        </authorList>
    </citation>
    <scope>NUCLEOTIDE SEQUENCE [LARGE SCALE GENOMIC DNA]</scope>
    <source>
        <strain evidence="2">SURF_17</strain>
    </source>
</reference>
<name>A0A419EV62_9BACT</name>
<keyword evidence="1" id="KW-0812">Transmembrane</keyword>
<evidence type="ECO:0008006" key="4">
    <source>
        <dbReference type="Google" id="ProtNLM"/>
    </source>
</evidence>
<keyword evidence="1" id="KW-1133">Transmembrane helix</keyword>
<dbReference type="PANTHER" id="PTHR10151:SF120">
    <property type="entry name" value="BIS(5'-ADENOSYL)-TRIPHOSPHATASE"/>
    <property type="match status" value="1"/>
</dbReference>
<dbReference type="Proteomes" id="UP000285961">
    <property type="component" value="Unassembled WGS sequence"/>
</dbReference>
<dbReference type="SUPFAM" id="SSF53649">
    <property type="entry name" value="Alkaline phosphatase-like"/>
    <property type="match status" value="1"/>
</dbReference>
<sequence>MKDTRNNGFQGVHETGGAPVRFGVLMGGGTGFLVAMVNSVLFLGMNPSIIGSRGTLLILAYVFLISCTTGIIAGLAVSFLIKGVNRISGDLPLAGVLMRTLTWAVAAGVALLFARALVHNQEFPADAIPSRIALQVLFLFAGSALFACLFFLNVHMLASGKRRARSFSAIALLACIPALLTVLAILVWPRSHSAQAAAKEDAQHFQASAGLLPPASQTAVPKVFLLGLDGADWDIIDRLLNEGKMPNIAKLLREGCRANLKTIVPCESPAIWTTIATGMPPEIHGITDFVFSQFYRTAINLDPLEQPSKVGFGEIQDAAESLGLLGEVPVTSRMRRSKALWNILSGAGKQSTVVGWWASWPAEEVSGTVVSDRVSYARLEAKYGTERALNGLTHPEDFLSEIHSLIVQPEQLLLADIQEFLDVDDEEAREIMDSDYRGHQLKSEFRFLLSQDRTYVNVAKHCLDARPQPDFFAVYLRGIDIISHCALRYSDVLNPSVADLEEIRKYGKAVERYYAFMDEVAGELLGRIDDGTTTLIISDHGFTMESPGEFHHTNAPDGILLAAGPDIVKGKLIDAPSVYDIAPTVLYLLDTPVAEDMSGSVIWDCIATDTRNAKVVRKVPTYGGHGAVADVSGNPEAEEEMVEHLRALGYLN</sequence>
<protein>
    <recommendedName>
        <fullName evidence="4">Sulfatase N-terminal domain-containing protein</fullName>
    </recommendedName>
</protein>
<feature type="transmembrane region" description="Helical" evidence="1">
    <location>
        <begin position="93"/>
        <end position="114"/>
    </location>
</feature>
<dbReference type="Gene3D" id="3.40.720.10">
    <property type="entry name" value="Alkaline Phosphatase, subunit A"/>
    <property type="match status" value="1"/>
</dbReference>
<organism evidence="2 3">
    <name type="scientific">Candidatus Abyssobacteria bacterium SURF_17</name>
    <dbReference type="NCBI Taxonomy" id="2093361"/>
    <lineage>
        <taxon>Bacteria</taxon>
        <taxon>Pseudomonadati</taxon>
        <taxon>Candidatus Hydrogenedentota</taxon>
        <taxon>Candidatus Abyssobacteria</taxon>
    </lineage>
</organism>
<dbReference type="Pfam" id="PF01663">
    <property type="entry name" value="Phosphodiest"/>
    <property type="match status" value="1"/>
</dbReference>
<feature type="transmembrane region" description="Helical" evidence="1">
    <location>
        <begin position="166"/>
        <end position="188"/>
    </location>
</feature>
<dbReference type="GO" id="GO:0016787">
    <property type="term" value="F:hydrolase activity"/>
    <property type="evidence" value="ECO:0007669"/>
    <property type="project" value="UniProtKB-ARBA"/>
</dbReference>
<proteinExistence type="predicted"/>
<dbReference type="PANTHER" id="PTHR10151">
    <property type="entry name" value="ECTONUCLEOTIDE PYROPHOSPHATASE/PHOSPHODIESTERASE"/>
    <property type="match status" value="1"/>
</dbReference>
<evidence type="ECO:0000313" key="2">
    <source>
        <dbReference type="EMBL" id="RJP68187.1"/>
    </source>
</evidence>
<dbReference type="AlphaFoldDB" id="A0A419EV62"/>